<dbReference type="Proteomes" id="UP001230268">
    <property type="component" value="Unassembled WGS sequence"/>
</dbReference>
<feature type="compositionally biased region" description="Basic and acidic residues" evidence="1">
    <location>
        <begin position="12"/>
        <end position="22"/>
    </location>
</feature>
<dbReference type="Gene3D" id="3.30.1240.10">
    <property type="match status" value="1"/>
</dbReference>
<dbReference type="GO" id="GO:0005829">
    <property type="term" value="C:cytosol"/>
    <property type="evidence" value="ECO:0007669"/>
    <property type="project" value="TreeGrafter"/>
</dbReference>
<evidence type="ECO:0000256" key="1">
    <source>
        <dbReference type="SAM" id="MobiDB-lite"/>
    </source>
</evidence>
<sequence>MSYPVVLNEISSNDREGSEHVNPETTLVKHGPPPKYFGVDMDGTLLSRNPNSMRNNMIALEKATACGFTVFLCTGRTFSEAVPLIPPETRNKTGFNGYPGIYQNGSIVYDAQGRLLRETFFKKDVIKLIMDTVLLNNHEKMTLFLSRDQWFVASSDDSSIDYMTNVLGLLVPVITTSVEYILNADITKVIIVNYDKVKHAFRHLSGKEFISKCAQGNFTDLTPPGITKGSGLEVLLKELKASSSDCAFIGDAENDIEAMEFIDYSFAVGNAKDSVKAHAKYVLEETNEEGAFAKAVSLLYGIETD</sequence>
<dbReference type="EMBL" id="JAVEPI010000002">
    <property type="protein sequence ID" value="KAK1443233.1"/>
    <property type="molecule type" value="Genomic_DNA"/>
</dbReference>
<reference evidence="2" key="1">
    <citation type="submission" date="2023-08" db="EMBL/GenBank/DDBJ databases">
        <title>Draft sequence of the Babesia gibsoni genome.</title>
        <authorList>
            <person name="Yamagishi J.Y."/>
            <person name="Xuan X.X."/>
        </authorList>
    </citation>
    <scope>NUCLEOTIDE SEQUENCE</scope>
    <source>
        <strain evidence="2">Azabu</strain>
    </source>
</reference>
<dbReference type="PROSITE" id="PS01228">
    <property type="entry name" value="COF_1"/>
    <property type="match status" value="1"/>
</dbReference>
<dbReference type="PANTHER" id="PTHR10000:SF8">
    <property type="entry name" value="HAD SUPERFAMILY HYDROLASE-LIKE, TYPE 3"/>
    <property type="match status" value="1"/>
</dbReference>
<dbReference type="GO" id="GO:0016791">
    <property type="term" value="F:phosphatase activity"/>
    <property type="evidence" value="ECO:0007669"/>
    <property type="project" value="TreeGrafter"/>
</dbReference>
<feature type="region of interest" description="Disordered" evidence="1">
    <location>
        <begin position="11"/>
        <end position="32"/>
    </location>
</feature>
<accession>A0AAD8LKM1</accession>
<keyword evidence="3" id="KW-1185">Reference proteome</keyword>
<comment type="caution">
    <text evidence="2">The sequence shown here is derived from an EMBL/GenBank/DDBJ whole genome shotgun (WGS) entry which is preliminary data.</text>
</comment>
<proteinExistence type="predicted"/>
<gene>
    <name evidence="2" type="ORF">BgAZ_201090</name>
</gene>
<protein>
    <submittedName>
        <fullName evidence="2">HAD like protein</fullName>
    </submittedName>
</protein>
<dbReference type="GO" id="GO:0000287">
    <property type="term" value="F:magnesium ion binding"/>
    <property type="evidence" value="ECO:0007669"/>
    <property type="project" value="TreeGrafter"/>
</dbReference>
<dbReference type="PANTHER" id="PTHR10000">
    <property type="entry name" value="PHOSPHOSERINE PHOSPHATASE"/>
    <property type="match status" value="1"/>
</dbReference>
<dbReference type="InterPro" id="IPR006379">
    <property type="entry name" value="HAD-SF_hydro_IIB"/>
</dbReference>
<dbReference type="InterPro" id="IPR036412">
    <property type="entry name" value="HAD-like_sf"/>
</dbReference>
<dbReference type="Pfam" id="PF08282">
    <property type="entry name" value="Hydrolase_3"/>
    <property type="match status" value="1"/>
</dbReference>
<dbReference type="NCBIfam" id="TIGR01484">
    <property type="entry name" value="HAD-SF-IIB"/>
    <property type="match status" value="1"/>
</dbReference>
<dbReference type="SUPFAM" id="SSF56784">
    <property type="entry name" value="HAD-like"/>
    <property type="match status" value="1"/>
</dbReference>
<evidence type="ECO:0000313" key="3">
    <source>
        <dbReference type="Proteomes" id="UP001230268"/>
    </source>
</evidence>
<dbReference type="Gene3D" id="3.40.50.1000">
    <property type="entry name" value="HAD superfamily/HAD-like"/>
    <property type="match status" value="1"/>
</dbReference>
<name>A0AAD8LKM1_BABGI</name>
<evidence type="ECO:0000313" key="2">
    <source>
        <dbReference type="EMBL" id="KAK1443233.1"/>
    </source>
</evidence>
<dbReference type="AlphaFoldDB" id="A0AAD8LKM1"/>
<organism evidence="2 3">
    <name type="scientific">Babesia gibsoni</name>
    <dbReference type="NCBI Taxonomy" id="33632"/>
    <lineage>
        <taxon>Eukaryota</taxon>
        <taxon>Sar</taxon>
        <taxon>Alveolata</taxon>
        <taxon>Apicomplexa</taxon>
        <taxon>Aconoidasida</taxon>
        <taxon>Piroplasmida</taxon>
        <taxon>Babesiidae</taxon>
        <taxon>Babesia</taxon>
    </lineage>
</organism>
<dbReference type="InterPro" id="IPR023214">
    <property type="entry name" value="HAD_sf"/>
</dbReference>